<organism evidence="2 3">
    <name type="scientific">Paramecium sonneborni</name>
    <dbReference type="NCBI Taxonomy" id="65129"/>
    <lineage>
        <taxon>Eukaryota</taxon>
        <taxon>Sar</taxon>
        <taxon>Alveolata</taxon>
        <taxon>Ciliophora</taxon>
        <taxon>Intramacronucleata</taxon>
        <taxon>Oligohymenophorea</taxon>
        <taxon>Peniculida</taxon>
        <taxon>Parameciidae</taxon>
        <taxon>Paramecium</taxon>
    </lineage>
</organism>
<keyword evidence="1" id="KW-1133">Transmembrane helix</keyword>
<dbReference type="Proteomes" id="UP000692954">
    <property type="component" value="Unassembled WGS sequence"/>
</dbReference>
<evidence type="ECO:0000256" key="1">
    <source>
        <dbReference type="SAM" id="Phobius"/>
    </source>
</evidence>
<evidence type="ECO:0000313" key="2">
    <source>
        <dbReference type="EMBL" id="CAD8123236.1"/>
    </source>
</evidence>
<protein>
    <recommendedName>
        <fullName evidence="4">Transmembrane protein</fullName>
    </recommendedName>
</protein>
<accession>A0A8S1R597</accession>
<comment type="caution">
    <text evidence="2">The sequence shown here is derived from an EMBL/GenBank/DDBJ whole genome shotgun (WGS) entry which is preliminary data.</text>
</comment>
<evidence type="ECO:0008006" key="4">
    <source>
        <dbReference type="Google" id="ProtNLM"/>
    </source>
</evidence>
<evidence type="ECO:0000313" key="3">
    <source>
        <dbReference type="Proteomes" id="UP000692954"/>
    </source>
</evidence>
<feature type="transmembrane region" description="Helical" evidence="1">
    <location>
        <begin position="178"/>
        <end position="196"/>
    </location>
</feature>
<sequence length="240" mass="29272">MEQVDYQELLKRFQYSYTKPNAQLRHYLQSLTPHQYSHLFQNIENLNYDSHKIKRLLRYLKKPYLIPQYFHLKLKHKLKIHENVPEGVVDFNQKNQLIFASQKQGQLSFDKLKEELFVDFKIRKIDSFTFKYQFYHALQDNLTNQCIEQCLRLLKRSKQNMDTLQIVLTELTHTQDDTLTPVIILFFNIFLCSIFYHLIIQFMFYFVSINFIIYIIFLINQFYNLSTISDQFILQFILFF</sequence>
<keyword evidence="1" id="KW-0812">Transmembrane</keyword>
<dbReference type="AlphaFoldDB" id="A0A8S1R597"/>
<gene>
    <name evidence="2" type="ORF">PSON_ATCC_30995.1.T1430117</name>
</gene>
<dbReference type="EMBL" id="CAJJDN010000143">
    <property type="protein sequence ID" value="CAD8123236.1"/>
    <property type="molecule type" value="Genomic_DNA"/>
</dbReference>
<feature type="transmembrane region" description="Helical" evidence="1">
    <location>
        <begin position="203"/>
        <end position="223"/>
    </location>
</feature>
<name>A0A8S1R597_9CILI</name>
<reference evidence="2" key="1">
    <citation type="submission" date="2021-01" db="EMBL/GenBank/DDBJ databases">
        <authorList>
            <consortium name="Genoscope - CEA"/>
            <person name="William W."/>
        </authorList>
    </citation>
    <scope>NUCLEOTIDE SEQUENCE</scope>
</reference>
<keyword evidence="3" id="KW-1185">Reference proteome</keyword>
<proteinExistence type="predicted"/>
<keyword evidence="1" id="KW-0472">Membrane</keyword>